<sequence>MCSTGGVRWEQQKAGAGEQALLGLDGLVRSVRSPEFDGVTFHEVHAKSVLNKVPGGSPMPFKWTVNPYRGCSHACTYCLAGDTRILMADGRTRVLAELRVGDEIYGTEGTGADRRFRRTQVLAHWSTVKPAYRVALEDGTELVASGDHRFLSASGWKHVIGTSGWGTAERPHLVPGIELVGTGSFAAAPQDTVDYRAGYLCGMLRPDKYGRERDASDRALSYLPAFTTGTDFARLLPSPELVWQQGFLAGVYDAAGGWELDVLRIVHEVPQVVDTVCDALARFGFTYTVKKHERDRSVLVVRLSGGLAEQLRFLHTVDPAVARKRALEPLAMGGEFLRVRSIEPLGLDMPLFDITTGTGDFIANGMVTHNCFARNTHKYLDLDAGKDFDTQVVVKVNAPEVLAAQLRRPGWAGEHVAMGTNTDPYQRAEGRYQLMPRIITTLAETGTPFSILTKGTVLARDLPLLESVARDVPVGLGVSIALLDPRLQRRLEPGTPSPQARLELVRKARGAGLPCGVFLAPILPGLTDSEEALDALLAAVADAGASGVTVLPLHLRPGAREWFARWLAAEHPELVSRYRTLYARGSYVSQAYRGWLSKRIEPLIRRHGLEPSSRRRSRGVPGDESASWPDGAIPAPRDPGAAAASAAGEQLTLL</sequence>
<keyword evidence="7" id="KW-1185">Reference proteome</keyword>
<keyword evidence="1" id="KW-0479">Metal-binding</keyword>
<dbReference type="Proteomes" id="UP000199515">
    <property type="component" value="Unassembled WGS sequence"/>
</dbReference>
<dbReference type="CDD" id="cd01335">
    <property type="entry name" value="Radical_SAM"/>
    <property type="match status" value="1"/>
</dbReference>
<dbReference type="NCBIfam" id="NF038135">
    <property type="entry name" value="rSAM_Rv2578c"/>
    <property type="match status" value="1"/>
</dbReference>
<dbReference type="PROSITE" id="PS50817">
    <property type="entry name" value="INTEIN_N_TER"/>
    <property type="match status" value="1"/>
</dbReference>
<dbReference type="STRING" id="589385.SAMN05421504_105241"/>
<dbReference type="EMBL" id="FNON01000005">
    <property type="protein sequence ID" value="SDY34715.1"/>
    <property type="molecule type" value="Genomic_DNA"/>
</dbReference>
<protein>
    <submittedName>
        <fullName evidence="6">Intein N-terminal splicing region</fullName>
    </submittedName>
</protein>
<evidence type="ECO:0000313" key="7">
    <source>
        <dbReference type="Proteomes" id="UP000199515"/>
    </source>
</evidence>
<dbReference type="InterPro" id="IPR030934">
    <property type="entry name" value="Intein_C"/>
</dbReference>
<evidence type="ECO:0000313" key="6">
    <source>
        <dbReference type="EMBL" id="SDY34715.1"/>
    </source>
</evidence>
<gene>
    <name evidence="6" type="ORF">SAMN05421504_105241</name>
</gene>
<dbReference type="CDD" id="cd00081">
    <property type="entry name" value="Hint"/>
    <property type="match status" value="1"/>
</dbReference>
<dbReference type="InterPro" id="IPR003587">
    <property type="entry name" value="Hint_dom_N"/>
</dbReference>
<feature type="compositionally biased region" description="Low complexity" evidence="4">
    <location>
        <begin position="629"/>
        <end position="648"/>
    </location>
</feature>
<dbReference type="GO" id="GO:0016539">
    <property type="term" value="P:intein-mediated protein splicing"/>
    <property type="evidence" value="ECO:0007669"/>
    <property type="project" value="InterPro"/>
</dbReference>
<dbReference type="InterPro" id="IPR006141">
    <property type="entry name" value="Intein_N"/>
</dbReference>
<dbReference type="Gene3D" id="3.80.30.30">
    <property type="match status" value="1"/>
</dbReference>
<accession>A0A1H3J534</accession>
<name>A0A1H3J534_9PSEU</name>
<dbReference type="PROSITE" id="PS51918">
    <property type="entry name" value="RADICAL_SAM"/>
    <property type="match status" value="1"/>
</dbReference>
<keyword evidence="2" id="KW-0408">Iron</keyword>
<dbReference type="PROSITE" id="PS50818">
    <property type="entry name" value="INTEIN_C_TER"/>
    <property type="match status" value="1"/>
</dbReference>
<dbReference type="InterPro" id="IPR058240">
    <property type="entry name" value="rSAM_sf"/>
</dbReference>
<keyword evidence="3" id="KW-0411">Iron-sulfur</keyword>
<dbReference type="GO" id="GO:0051536">
    <property type="term" value="F:iron-sulfur cluster binding"/>
    <property type="evidence" value="ECO:0007669"/>
    <property type="project" value="UniProtKB-KW"/>
</dbReference>
<evidence type="ECO:0000256" key="4">
    <source>
        <dbReference type="SAM" id="MobiDB-lite"/>
    </source>
</evidence>
<dbReference type="SMART" id="SM00306">
    <property type="entry name" value="HintN"/>
    <property type="match status" value="1"/>
</dbReference>
<dbReference type="Gene3D" id="2.170.16.10">
    <property type="entry name" value="Hedgehog/Intein (Hint) domain"/>
    <property type="match status" value="1"/>
</dbReference>
<dbReference type="PANTHER" id="PTHR43432:SF3">
    <property type="entry name" value="SLR0285 PROTEIN"/>
    <property type="match status" value="1"/>
</dbReference>
<evidence type="ECO:0000259" key="5">
    <source>
        <dbReference type="PROSITE" id="PS51918"/>
    </source>
</evidence>
<feature type="region of interest" description="Disordered" evidence="4">
    <location>
        <begin position="611"/>
        <end position="654"/>
    </location>
</feature>
<dbReference type="AlphaFoldDB" id="A0A1H3J534"/>
<dbReference type="InterPro" id="IPR040086">
    <property type="entry name" value="MJ0683-like"/>
</dbReference>
<dbReference type="GO" id="GO:0003824">
    <property type="term" value="F:catalytic activity"/>
    <property type="evidence" value="ECO:0007669"/>
    <property type="project" value="InterPro"/>
</dbReference>
<dbReference type="OrthoDB" id="9785699at2"/>
<dbReference type="PANTHER" id="PTHR43432">
    <property type="entry name" value="SLR0285 PROTEIN"/>
    <property type="match status" value="1"/>
</dbReference>
<dbReference type="SMART" id="SM00305">
    <property type="entry name" value="HintC"/>
    <property type="match status" value="1"/>
</dbReference>
<evidence type="ECO:0000256" key="1">
    <source>
        <dbReference type="ARBA" id="ARBA00022723"/>
    </source>
</evidence>
<dbReference type="Pfam" id="PF04055">
    <property type="entry name" value="Radical_SAM"/>
    <property type="match status" value="1"/>
</dbReference>
<evidence type="ECO:0000256" key="2">
    <source>
        <dbReference type="ARBA" id="ARBA00023004"/>
    </source>
</evidence>
<dbReference type="NCBIfam" id="NF038136">
    <property type="entry name" value="rSAM_Rv_intein"/>
    <property type="match status" value="1"/>
</dbReference>
<proteinExistence type="predicted"/>
<dbReference type="SUPFAM" id="SSF102114">
    <property type="entry name" value="Radical SAM enzymes"/>
    <property type="match status" value="1"/>
</dbReference>
<dbReference type="SUPFAM" id="SSF51294">
    <property type="entry name" value="Hedgehog/intein (Hint) domain"/>
    <property type="match status" value="1"/>
</dbReference>
<dbReference type="InterPro" id="IPR036844">
    <property type="entry name" value="Hint_dom_sf"/>
</dbReference>
<reference evidence="6 7" key="1">
    <citation type="submission" date="2016-10" db="EMBL/GenBank/DDBJ databases">
        <authorList>
            <person name="de Groot N.N."/>
        </authorList>
    </citation>
    <scope>NUCLEOTIDE SEQUENCE [LARGE SCALE GENOMIC DNA]</scope>
    <source>
        <strain evidence="6 7">CPCC 202699</strain>
    </source>
</reference>
<dbReference type="NCBIfam" id="TIGR01445">
    <property type="entry name" value="intein_Nterm"/>
    <property type="match status" value="1"/>
</dbReference>
<organism evidence="6 7">
    <name type="scientific">Amycolatopsis xylanica</name>
    <dbReference type="NCBI Taxonomy" id="589385"/>
    <lineage>
        <taxon>Bacteria</taxon>
        <taxon>Bacillati</taxon>
        <taxon>Actinomycetota</taxon>
        <taxon>Actinomycetes</taxon>
        <taxon>Pseudonocardiales</taxon>
        <taxon>Pseudonocardiaceae</taxon>
        <taxon>Amycolatopsis</taxon>
    </lineage>
</organism>
<dbReference type="InterPro" id="IPR003586">
    <property type="entry name" value="Hint_dom_C"/>
</dbReference>
<dbReference type="InterPro" id="IPR007197">
    <property type="entry name" value="rSAM"/>
</dbReference>
<dbReference type="GO" id="GO:0046872">
    <property type="term" value="F:metal ion binding"/>
    <property type="evidence" value="ECO:0007669"/>
    <property type="project" value="UniProtKB-KW"/>
</dbReference>
<evidence type="ECO:0000256" key="3">
    <source>
        <dbReference type="ARBA" id="ARBA00023014"/>
    </source>
</evidence>
<feature type="domain" description="Radical SAM core" evidence="5">
    <location>
        <begin position="357"/>
        <end position="597"/>
    </location>
</feature>